<evidence type="ECO:0000313" key="1">
    <source>
        <dbReference type="EMBL" id="PFR98594.1"/>
    </source>
</evidence>
<gene>
    <name evidence="1" type="ORF">COK38_18920</name>
</gene>
<comment type="caution">
    <text evidence="1">The sequence shown here is derived from an EMBL/GenBank/DDBJ whole genome shotgun (WGS) entry which is preliminary data.</text>
</comment>
<proteinExistence type="predicted"/>
<dbReference type="EMBL" id="NVBO01000212">
    <property type="protein sequence ID" value="PFR98594.1"/>
    <property type="molecule type" value="Genomic_DNA"/>
</dbReference>
<protein>
    <submittedName>
        <fullName evidence="1">Uncharacterized protein</fullName>
    </submittedName>
</protein>
<sequence length="60" mass="7434">MIYLFYRRKVSLYRQLSLFLYLLLSFKILLKKLLHFNKRTGIFIFVVTKDNKEKQTKNNF</sequence>
<name>A0AA44Q8X6_BACCE</name>
<accession>A0AA44Q8X6</accession>
<evidence type="ECO:0000313" key="2">
    <source>
        <dbReference type="Proteomes" id="UP000226357"/>
    </source>
</evidence>
<dbReference type="AlphaFoldDB" id="A0AA44Q8X6"/>
<dbReference type="Proteomes" id="UP000226357">
    <property type="component" value="Unassembled WGS sequence"/>
</dbReference>
<reference evidence="1 2" key="1">
    <citation type="submission" date="2017-09" db="EMBL/GenBank/DDBJ databases">
        <title>Large-scale bioinformatics analysis of Bacillus genomes uncovers conserved roles of natural products in bacterial physiology.</title>
        <authorList>
            <consortium name="Agbiome Team Llc"/>
            <person name="Bleich R.M."/>
            <person name="Grubbs K.J."/>
            <person name="Santa Maria K.C."/>
            <person name="Allen S.E."/>
            <person name="Farag S."/>
            <person name="Shank E.A."/>
            <person name="Bowers A."/>
        </authorList>
    </citation>
    <scope>NUCLEOTIDE SEQUENCE [LARGE SCALE GENOMIC DNA]</scope>
    <source>
        <strain evidence="1 2">AFS067272</strain>
    </source>
</reference>
<organism evidence="1 2">
    <name type="scientific">Bacillus cereus</name>
    <dbReference type="NCBI Taxonomy" id="1396"/>
    <lineage>
        <taxon>Bacteria</taxon>
        <taxon>Bacillati</taxon>
        <taxon>Bacillota</taxon>
        <taxon>Bacilli</taxon>
        <taxon>Bacillales</taxon>
        <taxon>Bacillaceae</taxon>
        <taxon>Bacillus</taxon>
        <taxon>Bacillus cereus group</taxon>
    </lineage>
</organism>